<evidence type="ECO:0000256" key="1">
    <source>
        <dbReference type="SAM" id="MobiDB-lite"/>
    </source>
</evidence>
<dbReference type="Proteomes" id="UP000659172">
    <property type="component" value="Unassembled WGS sequence"/>
</dbReference>
<dbReference type="EMBL" id="JABXYK010000011">
    <property type="protein sequence ID" value="NVP57073.1"/>
    <property type="molecule type" value="Genomic_DNA"/>
</dbReference>
<protein>
    <submittedName>
        <fullName evidence="2">Hpt domain-containing protein</fullName>
    </submittedName>
</protein>
<comment type="caution">
    <text evidence="2">The sequence shown here is derived from an EMBL/GenBank/DDBJ whole genome shotgun (WGS) entry which is preliminary data.</text>
</comment>
<dbReference type="Gene3D" id="1.20.120.160">
    <property type="entry name" value="HPT domain"/>
    <property type="match status" value="1"/>
</dbReference>
<accession>A0ABX2QIN7</accession>
<evidence type="ECO:0000313" key="3">
    <source>
        <dbReference type="Proteomes" id="UP000659172"/>
    </source>
</evidence>
<proteinExistence type="predicted"/>
<keyword evidence="3" id="KW-1185">Reference proteome</keyword>
<dbReference type="SUPFAM" id="SSF47226">
    <property type="entry name" value="Histidine-containing phosphotransfer domain, HPT domain"/>
    <property type="match status" value="1"/>
</dbReference>
<gene>
    <name evidence="2" type="ORF">HV823_17595</name>
</gene>
<dbReference type="InterPro" id="IPR036641">
    <property type="entry name" value="HPT_dom_sf"/>
</dbReference>
<evidence type="ECO:0000313" key="2">
    <source>
        <dbReference type="EMBL" id="NVP57073.1"/>
    </source>
</evidence>
<sequence length="119" mass="12085">MIAEGTLSQSAPACAGTKPAPAVDLDHLARQTMGDDDIRREVLILFVEVADGVLAELATADEANRGALAHRLLGAARGIGAHSVAAAAQVLEDEPASSRGLSDLAEAVSSAKAFIAGLR</sequence>
<dbReference type="RefSeq" id="WP_176951049.1">
    <property type="nucleotide sequence ID" value="NZ_JABXYK010000011.1"/>
</dbReference>
<reference evidence="2 3" key="1">
    <citation type="submission" date="2020-06" db="EMBL/GenBank/DDBJ databases">
        <title>Rhizobium sp.nov. isolated from the tomato plant.</title>
        <authorList>
            <person name="Thin K.K."/>
            <person name="Zhang X."/>
            <person name="He S."/>
        </authorList>
    </citation>
    <scope>NUCLEOTIDE SEQUENCE [LARGE SCALE GENOMIC DNA]</scope>
    <source>
        <strain evidence="2 3">DBTS2</strain>
    </source>
</reference>
<feature type="compositionally biased region" description="Polar residues" evidence="1">
    <location>
        <begin position="1"/>
        <end position="11"/>
    </location>
</feature>
<feature type="region of interest" description="Disordered" evidence="1">
    <location>
        <begin position="1"/>
        <end position="20"/>
    </location>
</feature>
<name>A0ABX2QIN7_9HYPH</name>
<organism evidence="2 3">
    <name type="scientific">Mycoplana rhizolycopersici</name>
    <dbReference type="NCBI Taxonomy" id="2746702"/>
    <lineage>
        <taxon>Bacteria</taxon>
        <taxon>Pseudomonadati</taxon>
        <taxon>Pseudomonadota</taxon>
        <taxon>Alphaproteobacteria</taxon>
        <taxon>Hyphomicrobiales</taxon>
        <taxon>Rhizobiaceae</taxon>
        <taxon>Mycoplana</taxon>
    </lineage>
</organism>